<dbReference type="PROSITE" id="PS51186">
    <property type="entry name" value="GNAT"/>
    <property type="match status" value="1"/>
</dbReference>
<dbReference type="InterPro" id="IPR000182">
    <property type="entry name" value="GNAT_dom"/>
</dbReference>
<dbReference type="PANTHER" id="PTHR10545:SF29">
    <property type="entry name" value="GH14572P-RELATED"/>
    <property type="match status" value="1"/>
</dbReference>
<organism evidence="4">
    <name type="scientific">hydrothermal vent metagenome</name>
    <dbReference type="NCBI Taxonomy" id="652676"/>
    <lineage>
        <taxon>unclassified sequences</taxon>
        <taxon>metagenomes</taxon>
        <taxon>ecological metagenomes</taxon>
    </lineage>
</organism>
<proteinExistence type="predicted"/>
<protein>
    <recommendedName>
        <fullName evidence="3">N-acetyltransferase domain-containing protein</fullName>
    </recommendedName>
</protein>
<dbReference type="InterPro" id="IPR051016">
    <property type="entry name" value="Diverse_Substrate_AcTransf"/>
</dbReference>
<sequence>MPIKIIQANYNNPQHGRHIIELLDCYAHDPMGGNEALPDFVAQNLVYELSNRKDAFSILAYVEGQPAGLVNCFEGFSTFVCRPLINIHDVIVATEFRGMNLSTKMLRMVEEIAKERECCKLTLEVLEKNYIAINSYRKFGFKHYQLDPVLGKAEFWEKKL</sequence>
<evidence type="ECO:0000313" key="4">
    <source>
        <dbReference type="EMBL" id="VAW42405.1"/>
    </source>
</evidence>
<dbReference type="CDD" id="cd04301">
    <property type="entry name" value="NAT_SF"/>
    <property type="match status" value="1"/>
</dbReference>
<dbReference type="AlphaFoldDB" id="A0A3B0VFU6"/>
<dbReference type="InterPro" id="IPR016181">
    <property type="entry name" value="Acyl_CoA_acyltransferase"/>
</dbReference>
<evidence type="ECO:0000256" key="2">
    <source>
        <dbReference type="ARBA" id="ARBA00023315"/>
    </source>
</evidence>
<feature type="domain" description="N-acetyltransferase" evidence="3">
    <location>
        <begin position="20"/>
        <end position="160"/>
    </location>
</feature>
<dbReference type="SUPFAM" id="SSF55729">
    <property type="entry name" value="Acyl-CoA N-acyltransferases (Nat)"/>
    <property type="match status" value="1"/>
</dbReference>
<dbReference type="EMBL" id="UOEW01000360">
    <property type="protein sequence ID" value="VAW42405.1"/>
    <property type="molecule type" value="Genomic_DNA"/>
</dbReference>
<dbReference type="PANTHER" id="PTHR10545">
    <property type="entry name" value="DIAMINE N-ACETYLTRANSFERASE"/>
    <property type="match status" value="1"/>
</dbReference>
<name>A0A3B0VFU6_9ZZZZ</name>
<gene>
    <name evidence="4" type="ORF">MNBD_GAMMA01-830</name>
</gene>
<reference evidence="4" key="1">
    <citation type="submission" date="2018-06" db="EMBL/GenBank/DDBJ databases">
        <authorList>
            <person name="Zhirakovskaya E."/>
        </authorList>
    </citation>
    <scope>NUCLEOTIDE SEQUENCE</scope>
</reference>
<dbReference type="GO" id="GO:0008080">
    <property type="term" value="F:N-acetyltransferase activity"/>
    <property type="evidence" value="ECO:0007669"/>
    <property type="project" value="UniProtKB-ARBA"/>
</dbReference>
<accession>A0A3B0VFU6</accession>
<dbReference type="Gene3D" id="3.40.630.30">
    <property type="match status" value="1"/>
</dbReference>
<evidence type="ECO:0000259" key="3">
    <source>
        <dbReference type="PROSITE" id="PS51186"/>
    </source>
</evidence>
<evidence type="ECO:0000256" key="1">
    <source>
        <dbReference type="ARBA" id="ARBA00022679"/>
    </source>
</evidence>
<keyword evidence="2" id="KW-0012">Acyltransferase</keyword>
<keyword evidence="1" id="KW-0808">Transferase</keyword>
<dbReference type="Pfam" id="PF00583">
    <property type="entry name" value="Acetyltransf_1"/>
    <property type="match status" value="1"/>
</dbReference>